<proteinExistence type="predicted"/>
<evidence type="ECO:0008006" key="4">
    <source>
        <dbReference type="Google" id="ProtNLM"/>
    </source>
</evidence>
<dbReference type="EMBL" id="CP060719">
    <property type="protein sequence ID" value="QNN70023.1"/>
    <property type="molecule type" value="Genomic_DNA"/>
</dbReference>
<dbReference type="AlphaFoldDB" id="A0A7G9SQ98"/>
<keyword evidence="3" id="KW-1185">Reference proteome</keyword>
<evidence type="ECO:0000256" key="1">
    <source>
        <dbReference type="SAM" id="Phobius"/>
    </source>
</evidence>
<feature type="transmembrane region" description="Helical" evidence="1">
    <location>
        <begin position="174"/>
        <end position="191"/>
    </location>
</feature>
<feature type="transmembrane region" description="Helical" evidence="1">
    <location>
        <begin position="12"/>
        <end position="34"/>
    </location>
</feature>
<sequence>MSDAASASSGFARWTSILLHPFAVFAVLALIAAWRVDPAALPRTAIGIAVAIAIVWAFVLQRRRSGRWGTVDASDRRERPILYALVLVVAAGYWWWLGGRASATGQGVVAVIAMLCVAGIANRWIKLSLHMASLAFASVAMLSLWPTAGIAALLALPLLGWSRLRMARHSLPEVFGGSALGLLAGIALGVLN</sequence>
<keyword evidence="1" id="KW-0472">Membrane</keyword>
<feature type="transmembrane region" description="Helical" evidence="1">
    <location>
        <begin position="40"/>
        <end position="60"/>
    </location>
</feature>
<dbReference type="RefSeq" id="WP_187552540.1">
    <property type="nucleotide sequence ID" value="NZ_BMZL01000001.1"/>
</dbReference>
<gene>
    <name evidence="2" type="ORF">H9L16_15600</name>
</gene>
<evidence type="ECO:0000313" key="3">
    <source>
        <dbReference type="Proteomes" id="UP000515804"/>
    </source>
</evidence>
<name>A0A7G9SQ98_9GAMM</name>
<keyword evidence="1" id="KW-1133">Transmembrane helix</keyword>
<accession>A0A7G9SQ98</accession>
<dbReference type="KEGG" id="tcn:H9L16_15600"/>
<keyword evidence="1" id="KW-0812">Transmembrane</keyword>
<reference evidence="2 3" key="1">
    <citation type="submission" date="2020-08" db="EMBL/GenBank/DDBJ databases">
        <title>Genome sequence of Thermomonas carbonis KCTC 42013T.</title>
        <authorList>
            <person name="Hyun D.-W."/>
            <person name="Bae J.-W."/>
        </authorList>
    </citation>
    <scope>NUCLEOTIDE SEQUENCE [LARGE SCALE GENOMIC DNA]</scope>
    <source>
        <strain evidence="2 3">KCTC 42013</strain>
    </source>
</reference>
<feature type="transmembrane region" description="Helical" evidence="1">
    <location>
        <begin position="81"/>
        <end position="97"/>
    </location>
</feature>
<feature type="transmembrane region" description="Helical" evidence="1">
    <location>
        <begin position="134"/>
        <end position="154"/>
    </location>
</feature>
<feature type="transmembrane region" description="Helical" evidence="1">
    <location>
        <begin position="103"/>
        <end position="122"/>
    </location>
</feature>
<organism evidence="2 3">
    <name type="scientific">Thermomonas carbonis</name>
    <dbReference type="NCBI Taxonomy" id="1463158"/>
    <lineage>
        <taxon>Bacteria</taxon>
        <taxon>Pseudomonadati</taxon>
        <taxon>Pseudomonadota</taxon>
        <taxon>Gammaproteobacteria</taxon>
        <taxon>Lysobacterales</taxon>
        <taxon>Lysobacteraceae</taxon>
        <taxon>Thermomonas</taxon>
    </lineage>
</organism>
<protein>
    <recommendedName>
        <fullName evidence="4">Phosphatase PAP2 family protein</fullName>
    </recommendedName>
</protein>
<evidence type="ECO:0000313" key="2">
    <source>
        <dbReference type="EMBL" id="QNN70023.1"/>
    </source>
</evidence>
<dbReference type="Proteomes" id="UP000515804">
    <property type="component" value="Chromosome"/>
</dbReference>